<dbReference type="Pfam" id="PF11372">
    <property type="entry name" value="DUF3173"/>
    <property type="match status" value="1"/>
</dbReference>
<organism evidence="1 2">
    <name type="scientific">Tetragenococcus halophilus</name>
    <name type="common">Pediococcus halophilus</name>
    <dbReference type="NCBI Taxonomy" id="51669"/>
    <lineage>
        <taxon>Bacteria</taxon>
        <taxon>Bacillati</taxon>
        <taxon>Bacillota</taxon>
        <taxon>Bacilli</taxon>
        <taxon>Lactobacillales</taxon>
        <taxon>Enterococcaceae</taxon>
        <taxon>Tetragenococcus</taxon>
    </lineage>
</organism>
<sequence length="57" mass="6575">MTKIDLIQLGYSEYMAKKIITKAKKLLIKEGFDYYKNRKIGKVPTQTVEKIIGAKLL</sequence>
<protein>
    <submittedName>
        <fullName evidence="1">DUF3173 domain-containing protein</fullName>
    </submittedName>
</protein>
<name>A0A3G5FM71_TETHA</name>
<dbReference type="EMBL" id="CP027768">
    <property type="protein sequence ID" value="AYW51450.1"/>
    <property type="molecule type" value="Genomic_DNA"/>
</dbReference>
<reference evidence="1 2" key="1">
    <citation type="journal article" date="2012" name="Int. J. Syst. Evol. Microbiol.">
        <title>Characterization of Tetragenococcus strains from sugar thick juice reveals a novel species, Tetragenococcus osmophilus sp. nov., and divides Tetragenococcus halophilus into two subspecies, T. halophilus subsp. halophilus subsp. nov. and T. halophilus subsp. flandriensis subsp. nov.</title>
        <authorList>
            <person name="Juste A."/>
            <person name="Van Trappen S."/>
            <person name="Verreth C."/>
            <person name="Cleenwerck I."/>
            <person name="De Vos P."/>
            <person name="Lievens B."/>
            <person name="Willems K.A."/>
        </authorList>
    </citation>
    <scope>NUCLEOTIDE SEQUENCE [LARGE SCALE GENOMIC DNA]</scope>
    <source>
        <strain evidence="1 2">LMG 26042</strain>
    </source>
</reference>
<evidence type="ECO:0000313" key="2">
    <source>
        <dbReference type="Proteomes" id="UP000280475"/>
    </source>
</evidence>
<dbReference type="Proteomes" id="UP000280475">
    <property type="component" value="Chromosome"/>
</dbReference>
<proteinExistence type="predicted"/>
<gene>
    <name evidence="1" type="ORF">C7H83_11255</name>
</gene>
<dbReference type="AlphaFoldDB" id="A0A3G5FM71"/>
<accession>A0A3G5FM71</accession>
<dbReference type="InterPro" id="IPR021512">
    <property type="entry name" value="DUF3173"/>
</dbReference>
<evidence type="ECO:0000313" key="1">
    <source>
        <dbReference type="EMBL" id="AYW51450.1"/>
    </source>
</evidence>